<dbReference type="AlphaFoldDB" id="E4Z486"/>
<sequence length="130" mass="14276">MFLESVLWIGTGIGVAILCCTLYCNEDEEEERNNMEANIGLKTEEISGPIDSIALEEMDEVESESPVENTADQETEVSSQSAGVSEEETESVNGFNDPVIVMELIDPPPSYREAVSYENELEEQAQPGPN</sequence>
<feature type="signal peptide" evidence="2">
    <location>
        <begin position="1"/>
        <end position="16"/>
    </location>
</feature>
<evidence type="ECO:0000256" key="2">
    <source>
        <dbReference type="SAM" id="SignalP"/>
    </source>
</evidence>
<dbReference type="Proteomes" id="UP000011014">
    <property type="component" value="Unassembled WGS sequence"/>
</dbReference>
<name>E4Z486_OIKDI</name>
<proteinExistence type="predicted"/>
<feature type="compositionally biased region" description="Acidic residues" evidence="1">
    <location>
        <begin position="54"/>
        <end position="75"/>
    </location>
</feature>
<keyword evidence="2" id="KW-0732">Signal</keyword>
<gene>
    <name evidence="3" type="ORF">GSOID_T00026213001</name>
</gene>
<accession>E4Z486</accession>
<evidence type="ECO:0000256" key="1">
    <source>
        <dbReference type="SAM" id="MobiDB-lite"/>
    </source>
</evidence>
<feature type="chain" id="PRO_5003194391" evidence="2">
    <location>
        <begin position="17"/>
        <end position="130"/>
    </location>
</feature>
<dbReference type="EMBL" id="FN657233">
    <property type="protein sequence ID" value="CBY42514.1"/>
    <property type="molecule type" value="Genomic_DNA"/>
</dbReference>
<feature type="region of interest" description="Disordered" evidence="1">
    <location>
        <begin position="29"/>
        <end position="98"/>
    </location>
</feature>
<organism evidence="3">
    <name type="scientific">Oikopleura dioica</name>
    <name type="common">Tunicate</name>
    <dbReference type="NCBI Taxonomy" id="34765"/>
    <lineage>
        <taxon>Eukaryota</taxon>
        <taxon>Metazoa</taxon>
        <taxon>Chordata</taxon>
        <taxon>Tunicata</taxon>
        <taxon>Appendicularia</taxon>
        <taxon>Copelata</taxon>
        <taxon>Oikopleuridae</taxon>
        <taxon>Oikopleura</taxon>
    </lineage>
</organism>
<evidence type="ECO:0000313" key="3">
    <source>
        <dbReference type="EMBL" id="CBY42514.1"/>
    </source>
</evidence>
<reference evidence="3" key="1">
    <citation type="journal article" date="2010" name="Science">
        <title>Plasticity of animal genome architecture unmasked by rapid evolution of a pelagic tunicate.</title>
        <authorList>
            <person name="Denoeud F."/>
            <person name="Henriet S."/>
            <person name="Mungpakdee S."/>
            <person name="Aury J.M."/>
            <person name="Da Silva C."/>
            <person name="Brinkmann H."/>
            <person name="Mikhaleva J."/>
            <person name="Olsen L.C."/>
            <person name="Jubin C."/>
            <person name="Canestro C."/>
            <person name="Bouquet J.M."/>
            <person name="Danks G."/>
            <person name="Poulain J."/>
            <person name="Campsteijn C."/>
            <person name="Adamski M."/>
            <person name="Cross I."/>
            <person name="Yadetie F."/>
            <person name="Muffato M."/>
            <person name="Louis A."/>
            <person name="Butcher S."/>
            <person name="Tsagkogeorga G."/>
            <person name="Konrad A."/>
            <person name="Singh S."/>
            <person name="Jensen M.F."/>
            <person name="Cong E.H."/>
            <person name="Eikeseth-Otteraa H."/>
            <person name="Noel B."/>
            <person name="Anthouard V."/>
            <person name="Porcel B.M."/>
            <person name="Kachouri-Lafond R."/>
            <person name="Nishino A."/>
            <person name="Ugolini M."/>
            <person name="Chourrout P."/>
            <person name="Nishida H."/>
            <person name="Aasland R."/>
            <person name="Huzurbazar S."/>
            <person name="Westhof E."/>
            <person name="Delsuc F."/>
            <person name="Lehrach H."/>
            <person name="Reinhardt R."/>
            <person name="Weissenbach J."/>
            <person name="Roy S.W."/>
            <person name="Artiguenave F."/>
            <person name="Postlethwait J.H."/>
            <person name="Manak J.R."/>
            <person name="Thompson E.M."/>
            <person name="Jaillon O."/>
            <person name="Du Pasquier L."/>
            <person name="Boudinot P."/>
            <person name="Liberles D.A."/>
            <person name="Volff J.N."/>
            <person name="Philippe H."/>
            <person name="Lenhard B."/>
            <person name="Roest Crollius H."/>
            <person name="Wincker P."/>
            <person name="Chourrout D."/>
        </authorList>
    </citation>
    <scope>NUCLEOTIDE SEQUENCE [LARGE SCALE GENOMIC DNA]</scope>
</reference>
<protein>
    <submittedName>
        <fullName evidence="3">Uncharacterized protein</fullName>
    </submittedName>
</protein>
<feature type="region of interest" description="Disordered" evidence="1">
    <location>
        <begin position="111"/>
        <end position="130"/>
    </location>
</feature>